<evidence type="ECO:0000313" key="6">
    <source>
        <dbReference type="Proteomes" id="UP000095767"/>
    </source>
</evidence>
<comment type="caution">
    <text evidence="5">The sequence shown here is derived from an EMBL/GenBank/DDBJ whole genome shotgun (WGS) entry which is preliminary data.</text>
</comment>
<feature type="compositionally biased region" description="Basic and acidic residues" evidence="4">
    <location>
        <begin position="724"/>
        <end position="749"/>
    </location>
</feature>
<feature type="coiled-coil region" evidence="3">
    <location>
        <begin position="1131"/>
        <end position="1392"/>
    </location>
</feature>
<protein>
    <submittedName>
        <fullName evidence="5">Putative WEB family protein</fullName>
    </submittedName>
</protein>
<keyword evidence="2 3" id="KW-0175">Coiled coil</keyword>
<name>A0A1E5WHZ4_9POAL</name>
<dbReference type="SUPFAM" id="SSF57997">
    <property type="entry name" value="Tropomyosin"/>
    <property type="match status" value="1"/>
</dbReference>
<feature type="compositionally biased region" description="Low complexity" evidence="4">
    <location>
        <begin position="939"/>
        <end position="950"/>
    </location>
</feature>
<dbReference type="OrthoDB" id="6350175at2759"/>
<feature type="coiled-coil region" evidence="3">
    <location>
        <begin position="165"/>
        <end position="213"/>
    </location>
</feature>
<gene>
    <name evidence="5" type="ORF">BAE44_0001955</name>
</gene>
<evidence type="ECO:0000256" key="1">
    <source>
        <dbReference type="ARBA" id="ARBA00005485"/>
    </source>
</evidence>
<evidence type="ECO:0000313" key="5">
    <source>
        <dbReference type="EMBL" id="OEL37025.1"/>
    </source>
</evidence>
<dbReference type="STRING" id="888268.A0A1E5WHZ4"/>
<feature type="region of interest" description="Disordered" evidence="4">
    <location>
        <begin position="1"/>
        <end position="101"/>
    </location>
</feature>
<dbReference type="PANTHER" id="PTHR23160:SF24">
    <property type="entry name" value="WEB FAMILY PROTEIN CHLOROPLASTIC"/>
    <property type="match status" value="1"/>
</dbReference>
<dbReference type="EMBL" id="LWDX02006967">
    <property type="protein sequence ID" value="OEL37025.1"/>
    <property type="molecule type" value="Genomic_DNA"/>
</dbReference>
<feature type="coiled-coil region" evidence="3">
    <location>
        <begin position="1559"/>
        <end position="1635"/>
    </location>
</feature>
<proteinExistence type="inferred from homology"/>
<feature type="compositionally biased region" description="Basic and acidic residues" evidence="4">
    <location>
        <begin position="1735"/>
        <end position="1746"/>
    </location>
</feature>
<comment type="similarity">
    <text evidence="1">Belongs to the WEB family.</text>
</comment>
<evidence type="ECO:0000256" key="4">
    <source>
        <dbReference type="SAM" id="MobiDB-lite"/>
    </source>
</evidence>
<dbReference type="Pfam" id="PF05701">
    <property type="entry name" value="WEMBL"/>
    <property type="match status" value="1"/>
</dbReference>
<sequence length="1816" mass="202135">TPSSNHRPSTPGGTRRSSVGTPSTPRSRSNGAGPFKSEPNSPPSAAAQNARPRLSFDRSPRSADSKPVVERRVPKIGTPPDKQPRKEAELQARLESAQEDLKKAKDQLAFIVGERDRLVGELNEAKRVADETHEKLQDALMAKRWAEEATEIEKFRADELEQAGIDEAQRREEEWQREIECVRGQHAADLESLVNTTEELERLRRDLSMANEAKKAALGHADDAMKIAEVNAEKVEILSNEVVHLKGLLDSTAASEESKIRETENLVKTLESEVSSLKSKIEEAKLLEDRLAEAEKTIEELKSQIADAQKVESDIRQQLEEWKEKSVSLEMKLEEVTLSEKFKSDSLASTTEELDRMQSMLQDRESEIEVLKGKTTALEIEVARLLAEVNESNEHLDASQQEVFGLQTTIDVLRNKLEAAELAASEALNNEKTSSMKIEGLTEEKTKLISELEDAIDREKREKRAVEDLTAALDKASCEAQEAHDSFQKKADDYEHALAQIGDLKMSLKSTEESYEVMLDEANHDITCLRETVEKLEADVSKYREECESKELDIITASKQSEQEIAALKVEAEQVASSLRGAEHELEAVNEEKERLQEKLAYTEAAVAEANKAVQEAKTEKERLQEKLAHMESAVAEANFAAQEAKTEMEGLQDKLTYTESAVAEADKAVQGAKAESSQLRERLLDKENALQNLTQENDEFRMREADAMKKIEELSALLAEAMTKKHPEEEEKLVVVDEAHNSVREEVTRSVAENEDTEESDDRKPKLEVNAVDMGSNGDMNPEEKDDSKVEQEDLKIEHSVQESDKVVVEKEAQAEDRKQETESSNDELDSKKEDSSTATANGTTMTVQLTMLASKPSPSGLSEGSNHKQPSSRRATSSPRVSRLAKPSGGPSKPADRAPSLLHHAAGIPLDRSSASIDLPTKPSPGAAAAAERRSFKASPAAASSRAAATEKQQRTVKASELQAQLNLVQEDLRSAREHLATIENDNAQVLEDLALARRLADDACGKLEESLAARRRAEEALELEKFKSTEREQSAIDLAQRADDEWRRKYDNIKRRHAEDVASLISATRELDSVKDELAVTAKAKDSALDQADELQKIANDNYKKVEVLMAEVARLKSHLDTELEIKAKEAAEIIGKLESEASALRAEVQKAKAFEEKLAKAEELLEGLKVDIAYAKSAEADANRSAQEWKKTAESLETRLEEVSRLNKRNEELLASLTNSFEDCTSMLQDKQSQVLQLKDKVASLEKDASEHKEGFPETSRRLDVATKEASELQAAIDRLRSEHQLLNESHQQVVATEKTASAQVGHLTEDKSRLLKELDDTRNERDRVKKAVEDLAAALREVSSEAREAKERVLAKQAELDNAQLQISELKVAMKNAEDRYQLMLDESNYETACLRKAVEKMGSEAKNSKDEWISKEAGFVGMLKRSDDGISSVQTEMNRLTESLRVSEKEVQELKADKTQLVHKLQEFESHAMNTSSNADEAKAESSHLKDLISFKDKELLSLNHEVTKLRLRERTASEKASELSKLLAEVTARKTEEENTEKSKALITKLEMDKVLESLKAAECEAKAAKDEKAQLQNKLRLLESKITEANLTSEEAKISSLRLKETLEDKEHELASIAQENNEMRAREAAAQAMIDELAALLAEATARKGGELSNGAIARSPEKQPSALLKLICSPMHHSVRDDDNNGEIIQTEDIKHVEVETVRQVKHEKEIGISAVDANSLENSKILEDDLSKERDDDSESDDDDDDVESPGDDGLVDQMNGLLIHGPTSSFNQDQHVQKKKKALLRKFGSLLKKKAHFTKLSSHS</sequence>
<dbReference type="PANTHER" id="PTHR23160">
    <property type="entry name" value="SYNAPTONEMAL COMPLEX PROTEIN-RELATED"/>
    <property type="match status" value="1"/>
</dbReference>
<evidence type="ECO:0000256" key="2">
    <source>
        <dbReference type="ARBA" id="ARBA00023054"/>
    </source>
</evidence>
<feature type="region of interest" description="Disordered" evidence="4">
    <location>
        <begin position="724"/>
        <end position="961"/>
    </location>
</feature>
<feature type="coiled-coil region" evidence="3">
    <location>
        <begin position="961"/>
        <end position="995"/>
    </location>
</feature>
<feature type="coiled-coil region" evidence="3">
    <location>
        <begin position="1436"/>
        <end position="1491"/>
    </location>
</feature>
<feature type="compositionally biased region" description="Basic and acidic residues" evidence="4">
    <location>
        <begin position="54"/>
        <end position="73"/>
    </location>
</feature>
<feature type="compositionally biased region" description="Acidic residues" evidence="4">
    <location>
        <begin position="1747"/>
        <end position="1766"/>
    </location>
</feature>
<dbReference type="InterPro" id="IPR008545">
    <property type="entry name" value="Web"/>
</dbReference>
<accession>A0A1E5WHZ4</accession>
<feature type="non-terminal residue" evidence="5">
    <location>
        <position position="1"/>
    </location>
</feature>
<reference evidence="5 6" key="1">
    <citation type="submission" date="2016-09" db="EMBL/GenBank/DDBJ databases">
        <title>The draft genome of Dichanthelium oligosanthes: A C3 panicoid grass species.</title>
        <authorList>
            <person name="Studer A.J."/>
            <person name="Schnable J.C."/>
            <person name="Brutnell T.P."/>
        </authorList>
    </citation>
    <scope>NUCLEOTIDE SEQUENCE [LARGE SCALE GENOMIC DNA]</scope>
    <source>
        <strain evidence="6">cv. Kellogg 1175</strain>
        <tissue evidence="5">Leaf</tissue>
    </source>
</reference>
<evidence type="ECO:0000256" key="3">
    <source>
        <dbReference type="SAM" id="Coils"/>
    </source>
</evidence>
<feature type="compositionally biased region" description="Polar residues" evidence="4">
    <location>
        <begin position="838"/>
        <end position="882"/>
    </location>
</feature>
<dbReference type="Proteomes" id="UP000095767">
    <property type="component" value="Unassembled WGS sequence"/>
</dbReference>
<feature type="compositionally biased region" description="Polar residues" evidence="4">
    <location>
        <begin position="1"/>
        <end position="30"/>
    </location>
</feature>
<feature type="coiled-coil region" evidence="3">
    <location>
        <begin position="253"/>
        <end position="486"/>
    </location>
</feature>
<keyword evidence="6" id="KW-1185">Reference proteome</keyword>
<dbReference type="GO" id="GO:0007131">
    <property type="term" value="P:reciprocal meiotic recombination"/>
    <property type="evidence" value="ECO:0007669"/>
    <property type="project" value="TreeGrafter"/>
</dbReference>
<feature type="compositionally biased region" description="Low complexity" evidence="4">
    <location>
        <begin position="43"/>
        <end position="53"/>
    </location>
</feature>
<feature type="region of interest" description="Disordered" evidence="4">
    <location>
        <begin position="1734"/>
        <end position="1789"/>
    </location>
</feature>
<organism evidence="5 6">
    <name type="scientific">Dichanthelium oligosanthes</name>
    <dbReference type="NCBI Taxonomy" id="888268"/>
    <lineage>
        <taxon>Eukaryota</taxon>
        <taxon>Viridiplantae</taxon>
        <taxon>Streptophyta</taxon>
        <taxon>Embryophyta</taxon>
        <taxon>Tracheophyta</taxon>
        <taxon>Spermatophyta</taxon>
        <taxon>Magnoliopsida</taxon>
        <taxon>Liliopsida</taxon>
        <taxon>Poales</taxon>
        <taxon>Poaceae</taxon>
        <taxon>PACMAD clade</taxon>
        <taxon>Panicoideae</taxon>
        <taxon>Panicodae</taxon>
        <taxon>Paniceae</taxon>
        <taxon>Dichantheliinae</taxon>
        <taxon>Dichanthelium</taxon>
    </lineage>
</organism>
<feature type="compositionally biased region" description="Basic and acidic residues" evidence="4">
    <location>
        <begin position="82"/>
        <end position="92"/>
    </location>
</feature>
<feature type="compositionally biased region" description="Basic and acidic residues" evidence="4">
    <location>
        <begin position="783"/>
        <end position="823"/>
    </location>
</feature>